<dbReference type="SUPFAM" id="SSF54285">
    <property type="entry name" value="MoaD/ThiS"/>
    <property type="match status" value="1"/>
</dbReference>
<evidence type="ECO:0000313" key="2">
    <source>
        <dbReference type="Proteomes" id="UP000001882"/>
    </source>
</evidence>
<dbReference type="eggNOG" id="arCOG00535">
    <property type="taxonomic scope" value="Archaea"/>
</dbReference>
<dbReference type="KEGG" id="mpd:MCP_2434"/>
<dbReference type="OrthoDB" id="124543at2157"/>
<name>D1Z1D4_METPS</name>
<reference evidence="1 2" key="1">
    <citation type="journal article" date="2007" name="Appl. Environ. Microbiol.">
        <title>Isolation of key methanogens for global methane emission from rice paddy fields: a novel isolate affiliated with the clone cluster rice cluster I.</title>
        <authorList>
            <person name="Sakai S."/>
            <person name="Imachi H."/>
            <person name="Sekiguchi Y."/>
            <person name="Ohashi A."/>
            <person name="Harada H."/>
            <person name="Kamagata Y."/>
        </authorList>
    </citation>
    <scope>NUCLEOTIDE SEQUENCE [LARGE SCALE GENOMIC DNA]</scope>
    <source>
        <strain evidence="2">DSM 17711 / JCM 13418 / NBRC 101707 / SANAE</strain>
    </source>
</reference>
<dbReference type="InterPro" id="IPR053833">
    <property type="entry name" value="SAMP2"/>
</dbReference>
<sequence>MKVTVKLFVGEVSSRELELPDGATYFDLLSFLKVNPETVVVFRGGVPVAFDSRVSGDHIDVMRVVSGG</sequence>
<evidence type="ECO:0000313" key="1">
    <source>
        <dbReference type="EMBL" id="BAI62506.1"/>
    </source>
</evidence>
<reference evidence="2" key="3">
    <citation type="journal article" date="2011" name="PLoS ONE">
        <title>Genome sequence of a mesophilic hydrogenotrophic methanogen Methanocella paludicola, the first cultivated representative of the order Methanocellales.</title>
        <authorList>
            <person name="Sakai S."/>
            <person name="Takaki Y."/>
            <person name="Shimamura S."/>
            <person name="Sekine M."/>
            <person name="Tajima T."/>
            <person name="Kosugi H."/>
            <person name="Ichikawa N."/>
            <person name="Tasumi E."/>
            <person name="Hiraki A.T."/>
            <person name="Shimizu A."/>
            <person name="Kato Y."/>
            <person name="Nishiko R."/>
            <person name="Mori K."/>
            <person name="Fujita N."/>
            <person name="Imachi H."/>
            <person name="Takai K."/>
        </authorList>
    </citation>
    <scope>NUCLEOTIDE SEQUENCE [LARGE SCALE GENOMIC DNA]</scope>
    <source>
        <strain evidence="2">DSM 17711 / JCM 13418 / NBRC 101707 / SANAE</strain>
    </source>
</reference>
<dbReference type="RefSeq" id="WP_012901180.1">
    <property type="nucleotide sequence ID" value="NC_013665.1"/>
</dbReference>
<organism evidence="1 2">
    <name type="scientific">Methanocella paludicola (strain DSM 17711 / JCM 13418 / NBRC 101707 / SANAE)</name>
    <dbReference type="NCBI Taxonomy" id="304371"/>
    <lineage>
        <taxon>Archaea</taxon>
        <taxon>Methanobacteriati</taxon>
        <taxon>Methanobacteriota</taxon>
        <taxon>Stenosarchaea group</taxon>
        <taxon>Methanomicrobia</taxon>
        <taxon>Methanocellales</taxon>
        <taxon>Methanocellaceae</taxon>
        <taxon>Methanocella</taxon>
    </lineage>
</organism>
<protein>
    <recommendedName>
        <fullName evidence="3">MoaD/ThiS family protein</fullName>
    </recommendedName>
</protein>
<dbReference type="InParanoid" id="D1Z1D4"/>
<dbReference type="GeneID" id="8682785"/>
<reference evidence="1 2" key="2">
    <citation type="journal article" date="2008" name="Int. J. Syst. Evol. Microbiol.">
        <title>Methanocella paludicola gen. nov., sp. nov., a methane-producing archaeon, the first isolate of the lineage 'Rice Cluster I', and proposal of the new archaeal order Methanocellales ord. nov.</title>
        <authorList>
            <person name="Sakai S."/>
            <person name="Imachi H."/>
            <person name="Hanada S."/>
            <person name="Ohashi A."/>
            <person name="Harada H."/>
            <person name="Kamagata Y."/>
        </authorList>
    </citation>
    <scope>NUCLEOTIDE SEQUENCE [LARGE SCALE GENOMIC DNA]</scope>
    <source>
        <strain evidence="2">DSM 17711 / JCM 13418 / NBRC 101707 / SANAE</strain>
    </source>
</reference>
<accession>D1Z1D4</accession>
<dbReference type="InterPro" id="IPR016155">
    <property type="entry name" value="Mopterin_synth/thiamin_S_b"/>
</dbReference>
<dbReference type="Pfam" id="PF21965">
    <property type="entry name" value="SAMP2"/>
    <property type="match status" value="1"/>
</dbReference>
<dbReference type="Proteomes" id="UP000001882">
    <property type="component" value="Chromosome"/>
</dbReference>
<keyword evidence="2" id="KW-1185">Reference proteome</keyword>
<dbReference type="Gene3D" id="3.10.20.30">
    <property type="match status" value="1"/>
</dbReference>
<proteinExistence type="predicted"/>
<gene>
    <name evidence="1" type="ordered locus">MCP_2434</name>
</gene>
<dbReference type="AlphaFoldDB" id="D1Z1D4"/>
<dbReference type="InterPro" id="IPR012675">
    <property type="entry name" value="Beta-grasp_dom_sf"/>
</dbReference>
<evidence type="ECO:0008006" key="3">
    <source>
        <dbReference type="Google" id="ProtNLM"/>
    </source>
</evidence>
<dbReference type="EMBL" id="AP011532">
    <property type="protein sequence ID" value="BAI62506.1"/>
    <property type="molecule type" value="Genomic_DNA"/>
</dbReference>
<dbReference type="STRING" id="304371.MCP_2434"/>